<feature type="chain" id="PRO_5014864466" evidence="1">
    <location>
        <begin position="24"/>
        <end position="133"/>
    </location>
</feature>
<dbReference type="VEuPathDB" id="FungiDB:FUN_011000"/>
<sequence>MLITWTFSLRVFIPWTTWWLAFQENKKWQLLPLHTLSFQLGFIGIPRSVAEGTITISNEDLVDNLHAQIQQLLIHQYRNVTFYLRALRVFHPTAVEYRVMRQGLPISQYFSDSLTAEPHHVLIEEDAYHLYTL</sequence>
<feature type="signal peptide" evidence="1">
    <location>
        <begin position="1"/>
        <end position="23"/>
    </location>
</feature>
<reference evidence="2 3" key="1">
    <citation type="submission" date="2016-04" db="EMBL/GenBank/DDBJ databases">
        <title>Genome analyses suggest a sexual origin of heterokaryosis in a supposedly ancient asexual fungus.</title>
        <authorList>
            <person name="Ropars J."/>
            <person name="Sedzielewska K."/>
            <person name="Noel J."/>
            <person name="Charron P."/>
            <person name="Farinelli L."/>
            <person name="Marton T."/>
            <person name="Kruger M."/>
            <person name="Pelin A."/>
            <person name="Brachmann A."/>
            <person name="Corradi N."/>
        </authorList>
    </citation>
    <scope>NUCLEOTIDE SEQUENCE [LARGE SCALE GENOMIC DNA]</scope>
    <source>
        <strain evidence="2 3">A5</strain>
    </source>
</reference>
<dbReference type="AlphaFoldDB" id="A0A2N0NDZ7"/>
<reference evidence="2 3" key="2">
    <citation type="submission" date="2017-09" db="EMBL/GenBank/DDBJ databases">
        <title>Extensive intraspecific genome diversity in a model arbuscular mycorrhizal fungus.</title>
        <authorList>
            <person name="Chen E.C."/>
            <person name="Morin E."/>
            <person name="Beaudet D."/>
            <person name="Noel J."/>
            <person name="Ndikumana S."/>
            <person name="Charron P."/>
            <person name="St-Onge C."/>
            <person name="Giorgi J."/>
            <person name="Grigoriev I.V."/>
            <person name="Roux C."/>
            <person name="Martin F.M."/>
            <person name="Corradi N."/>
        </authorList>
    </citation>
    <scope>NUCLEOTIDE SEQUENCE [LARGE SCALE GENOMIC DNA]</scope>
    <source>
        <strain evidence="2 3">A5</strain>
    </source>
</reference>
<accession>A0A2N0NDZ7</accession>
<dbReference type="VEuPathDB" id="FungiDB:RhiirFUN_015006"/>
<dbReference type="EMBL" id="LLXJ01009987">
    <property type="protein sequence ID" value="PKB92759.1"/>
    <property type="molecule type" value="Genomic_DNA"/>
</dbReference>
<name>A0A2N0NDZ7_9GLOM</name>
<organism evidence="2 3">
    <name type="scientific">Rhizophagus irregularis</name>
    <dbReference type="NCBI Taxonomy" id="588596"/>
    <lineage>
        <taxon>Eukaryota</taxon>
        <taxon>Fungi</taxon>
        <taxon>Fungi incertae sedis</taxon>
        <taxon>Mucoromycota</taxon>
        <taxon>Glomeromycotina</taxon>
        <taxon>Glomeromycetes</taxon>
        <taxon>Glomerales</taxon>
        <taxon>Glomeraceae</taxon>
        <taxon>Rhizophagus</taxon>
    </lineage>
</organism>
<evidence type="ECO:0000256" key="1">
    <source>
        <dbReference type="SAM" id="SignalP"/>
    </source>
</evidence>
<evidence type="ECO:0000313" key="2">
    <source>
        <dbReference type="EMBL" id="PKB92759.1"/>
    </source>
</evidence>
<evidence type="ECO:0000313" key="3">
    <source>
        <dbReference type="Proteomes" id="UP000232722"/>
    </source>
</evidence>
<dbReference type="Proteomes" id="UP000232722">
    <property type="component" value="Unassembled WGS sequence"/>
</dbReference>
<comment type="caution">
    <text evidence="2">The sequence shown here is derived from an EMBL/GenBank/DDBJ whole genome shotgun (WGS) entry which is preliminary data.</text>
</comment>
<keyword evidence="1" id="KW-0732">Signal</keyword>
<protein>
    <submittedName>
        <fullName evidence="2">Uncharacterized protein</fullName>
    </submittedName>
</protein>
<gene>
    <name evidence="2" type="ORF">RhiirA5_443496</name>
</gene>
<proteinExistence type="predicted"/>